<feature type="chain" id="PRO_5003381893" description="Dickkopf N-terminal cysteine-rich domain-containing protein" evidence="2">
    <location>
        <begin position="24"/>
        <end position="310"/>
    </location>
</feature>
<dbReference type="RefSeq" id="XP_007318231.1">
    <property type="nucleotide sequence ID" value="XM_007318169.1"/>
</dbReference>
<keyword evidence="1" id="KW-0812">Transmembrane</keyword>
<proteinExistence type="predicted"/>
<evidence type="ECO:0000313" key="3">
    <source>
        <dbReference type="EMBL" id="EGO24212.1"/>
    </source>
</evidence>
<dbReference type="KEGG" id="sla:SERLADRAFT_361392"/>
<keyword evidence="2" id="KW-0732">Signal</keyword>
<evidence type="ECO:0000256" key="2">
    <source>
        <dbReference type="SAM" id="SignalP"/>
    </source>
</evidence>
<dbReference type="Proteomes" id="UP000008064">
    <property type="component" value="Unassembled WGS sequence"/>
</dbReference>
<feature type="transmembrane region" description="Helical" evidence="1">
    <location>
        <begin position="236"/>
        <end position="259"/>
    </location>
</feature>
<dbReference type="EMBL" id="GL945434">
    <property type="protein sequence ID" value="EGO24212.1"/>
    <property type="molecule type" value="Genomic_DNA"/>
</dbReference>
<dbReference type="HOGENOM" id="CLU_054233_0_0_1"/>
<organism>
    <name type="scientific">Serpula lacrymans var. lacrymans (strain S7.9)</name>
    <name type="common">Dry rot fungus</name>
    <dbReference type="NCBI Taxonomy" id="578457"/>
    <lineage>
        <taxon>Eukaryota</taxon>
        <taxon>Fungi</taxon>
        <taxon>Dikarya</taxon>
        <taxon>Basidiomycota</taxon>
        <taxon>Agaricomycotina</taxon>
        <taxon>Agaricomycetes</taxon>
        <taxon>Agaricomycetidae</taxon>
        <taxon>Boletales</taxon>
        <taxon>Coniophorineae</taxon>
        <taxon>Serpulaceae</taxon>
        <taxon>Serpula</taxon>
    </lineage>
</organism>
<protein>
    <recommendedName>
        <fullName evidence="4">Dickkopf N-terminal cysteine-rich domain-containing protein</fullName>
    </recommendedName>
</protein>
<reference evidence="3" key="1">
    <citation type="submission" date="2011-04" db="EMBL/GenBank/DDBJ databases">
        <title>Evolution of plant cell wall degrading machinery underlies the functional diversity of forest fungi.</title>
        <authorList>
            <consortium name="US DOE Joint Genome Institute (JGI-PGF)"/>
            <person name="Eastwood D.C."/>
            <person name="Floudas D."/>
            <person name="Binder M."/>
            <person name="Majcherczyk A."/>
            <person name="Schneider P."/>
            <person name="Aerts A."/>
            <person name="Asiegbu F.O."/>
            <person name="Baker S.E."/>
            <person name="Barry K."/>
            <person name="Bendiksby M."/>
            <person name="Blumentritt M."/>
            <person name="Coutinho P.M."/>
            <person name="Cullen D."/>
            <person name="Cullen D."/>
            <person name="Gathman A."/>
            <person name="Goodell B."/>
            <person name="Henrissat B."/>
            <person name="Ihrmark K."/>
            <person name="Kauserud H."/>
            <person name="Kohler A."/>
            <person name="LaButti K."/>
            <person name="Lapidus A."/>
            <person name="Lavin J.L."/>
            <person name="Lee Y.-H."/>
            <person name="Lindquist E."/>
            <person name="Lilly W."/>
            <person name="Lucas S."/>
            <person name="Morin E."/>
            <person name="Murat C."/>
            <person name="Oguiza J.A."/>
            <person name="Park J."/>
            <person name="Pisabarro A.G."/>
            <person name="Riley R."/>
            <person name="Rosling A."/>
            <person name="Salamov A."/>
            <person name="Schmidt O."/>
            <person name="Schmutz J."/>
            <person name="Skrede I."/>
            <person name="Stenlid J."/>
            <person name="Wiebenga A."/>
            <person name="Xie X."/>
            <person name="Kues U."/>
            <person name="Hibbett D.S."/>
            <person name="Hoffmeister D."/>
            <person name="Hogberg N."/>
            <person name="Martin F."/>
            <person name="Grigoriev I.V."/>
            <person name="Watkinson S.C."/>
        </authorList>
    </citation>
    <scope>NUCLEOTIDE SEQUENCE</scope>
    <source>
        <strain evidence="3">S7.9</strain>
    </source>
</reference>
<evidence type="ECO:0008006" key="4">
    <source>
        <dbReference type="Google" id="ProtNLM"/>
    </source>
</evidence>
<feature type="signal peptide" evidence="2">
    <location>
        <begin position="1"/>
        <end position="23"/>
    </location>
</feature>
<keyword evidence="1" id="KW-1133">Transmembrane helix</keyword>
<dbReference type="GeneID" id="18809845"/>
<dbReference type="AlphaFoldDB" id="F8NY20"/>
<name>F8NY20_SERL9</name>
<evidence type="ECO:0000256" key="1">
    <source>
        <dbReference type="SAM" id="Phobius"/>
    </source>
</evidence>
<accession>F8NY20</accession>
<dbReference type="OrthoDB" id="195231at2759"/>
<gene>
    <name evidence="3" type="ORF">SERLADRAFT_361392</name>
</gene>
<sequence>MAKFFGILSRFIVFCIFSTTVYTLSSTEGGPCSTTNDHLDGETHKLITDCTDKFFCSGIVNGTCKPKQCRRDEFPFGYGHKEPVPPLCPRGTFCPDEGSGCVPWLSVGKPCQLNRDEQCIPPPGFRRNANYSLESSSGSICLNSTCLYANGTAGLPCKIENTTYTEYDSTMLKVVLNVVRDNCKDPDFYCDPGILICEHTVGIGLPCSFDRNCRSHHCKGGFCADPPDTSLKVAPWQYAVTALLIVAAMIAICAILTLLHQRHRLERSKEVRDYYNEQISLRQAIIALHSAAADGHTDEKAFKRSVDRVR</sequence>
<keyword evidence="1" id="KW-0472">Membrane</keyword>